<dbReference type="PANTHER" id="PTHR46344">
    <property type="entry name" value="OS02G0202900 PROTEIN"/>
    <property type="match status" value="1"/>
</dbReference>
<dbReference type="Pfam" id="PF24681">
    <property type="entry name" value="Kelch_KLHDC2_KLHL20_DRC7"/>
    <property type="match status" value="1"/>
</dbReference>
<dbReference type="InterPro" id="IPR006652">
    <property type="entry name" value="Kelch_1"/>
</dbReference>
<dbReference type="Proteomes" id="UP001330812">
    <property type="component" value="Chromosome"/>
</dbReference>
<keyword evidence="4" id="KW-1185">Reference proteome</keyword>
<proteinExistence type="predicted"/>
<dbReference type="PANTHER" id="PTHR46344:SF27">
    <property type="entry name" value="KELCH REPEAT SUPERFAMILY PROTEIN"/>
    <property type="match status" value="1"/>
</dbReference>
<dbReference type="RefSeq" id="WP_326835444.1">
    <property type="nucleotide sequence ID" value="NZ_CP142149.1"/>
</dbReference>
<dbReference type="InterPro" id="IPR015915">
    <property type="entry name" value="Kelch-typ_b-propeller"/>
</dbReference>
<dbReference type="InterPro" id="IPR011043">
    <property type="entry name" value="Gal_Oxase/kelch_b-propeller"/>
</dbReference>
<keyword evidence="2" id="KW-0677">Repeat</keyword>
<gene>
    <name evidence="3" type="ORF">VSH64_11020</name>
</gene>
<evidence type="ECO:0000313" key="3">
    <source>
        <dbReference type="EMBL" id="WSE32637.1"/>
    </source>
</evidence>
<evidence type="ECO:0000313" key="4">
    <source>
        <dbReference type="Proteomes" id="UP001330812"/>
    </source>
</evidence>
<evidence type="ECO:0000256" key="1">
    <source>
        <dbReference type="ARBA" id="ARBA00022441"/>
    </source>
</evidence>
<accession>A0ABZ1IDZ3</accession>
<dbReference type="Gene3D" id="2.120.10.80">
    <property type="entry name" value="Kelch-type beta propeller"/>
    <property type="match status" value="2"/>
</dbReference>
<sequence length="347" mass="36834">MVAEGRGGVARRFLVFLTAGICISAVIPATAGANGEHSPAQWVHRPSLDHARGGLGVATVRGRIYAIGGFRNEDVLAVTESRRTSGRGEWHPVPPMHTARSNHATAELGGRAYAIGGIDPGQRSLATVEAFDPERGRWLPAPSLPEVRDGAGAASLDGVLYVVGGEAGPSSRVTGSVLTYRSAQRTWKPVAAMPTPRTRLRLVASEHFLYAIGGRGLDGASLTTVERYDPRVNRWSSVAGMKESRLLPCAVETTVGGRKVLVVAGGVELAPGEVFVDGRRTSEVFDPARGRWKLLDALFPVVRGSHDCATESDGTVLAIGGETNVGNSFFFLDNVDALKLTPRDLRP</sequence>
<protein>
    <submittedName>
        <fullName evidence="3">Kelch repeat-containing protein</fullName>
    </submittedName>
</protein>
<dbReference type="EMBL" id="CP142149">
    <property type="protein sequence ID" value="WSE32637.1"/>
    <property type="molecule type" value="Genomic_DNA"/>
</dbReference>
<organism evidence="3 4">
    <name type="scientific">Amycolatopsis rhabdoformis</name>
    <dbReference type="NCBI Taxonomy" id="1448059"/>
    <lineage>
        <taxon>Bacteria</taxon>
        <taxon>Bacillati</taxon>
        <taxon>Actinomycetota</taxon>
        <taxon>Actinomycetes</taxon>
        <taxon>Pseudonocardiales</taxon>
        <taxon>Pseudonocardiaceae</taxon>
        <taxon>Amycolatopsis</taxon>
    </lineage>
</organism>
<dbReference type="SUPFAM" id="SSF50965">
    <property type="entry name" value="Galactose oxidase, central domain"/>
    <property type="match status" value="1"/>
</dbReference>
<name>A0ABZ1IDZ3_9PSEU</name>
<evidence type="ECO:0000256" key="2">
    <source>
        <dbReference type="ARBA" id="ARBA00022737"/>
    </source>
</evidence>
<reference evidence="3 4" key="1">
    <citation type="journal article" date="2015" name="Int. J. Syst. Evol. Microbiol.">
        <title>Amycolatopsis rhabdoformis sp. nov., an actinomycete isolated from a tropical forest soil.</title>
        <authorList>
            <person name="Souza W.R."/>
            <person name="Silva R.E."/>
            <person name="Goodfellow M."/>
            <person name="Busarakam K."/>
            <person name="Figueiro F.S."/>
            <person name="Ferreira D."/>
            <person name="Rodrigues-Filho E."/>
            <person name="Moraes L.A.B."/>
            <person name="Zucchi T.D."/>
        </authorList>
    </citation>
    <scope>NUCLEOTIDE SEQUENCE [LARGE SCALE GENOMIC DNA]</scope>
    <source>
        <strain evidence="3 4">NCIMB 14900</strain>
    </source>
</reference>
<keyword evidence="1" id="KW-0880">Kelch repeat</keyword>
<dbReference type="SMART" id="SM00612">
    <property type="entry name" value="Kelch"/>
    <property type="match status" value="4"/>
</dbReference>